<dbReference type="AlphaFoldDB" id="A0A8H7T404"/>
<evidence type="ECO:0000256" key="1">
    <source>
        <dbReference type="SAM" id="Phobius"/>
    </source>
</evidence>
<dbReference type="InterPro" id="IPR058257">
    <property type="entry name" value="CorA-like_dom"/>
</dbReference>
<feature type="transmembrane region" description="Helical" evidence="1">
    <location>
        <begin position="535"/>
        <end position="557"/>
    </location>
</feature>
<dbReference type="Gene3D" id="1.20.58.340">
    <property type="entry name" value="Magnesium transport protein CorA, transmembrane region"/>
    <property type="match status" value="1"/>
</dbReference>
<evidence type="ECO:0000259" key="2">
    <source>
        <dbReference type="Pfam" id="PF26616"/>
    </source>
</evidence>
<dbReference type="Pfam" id="PF26616">
    <property type="entry name" value="CorA-like"/>
    <property type="match status" value="1"/>
</dbReference>
<organism evidence="3 4">
    <name type="scientific">Cadophora malorum</name>
    <dbReference type="NCBI Taxonomy" id="108018"/>
    <lineage>
        <taxon>Eukaryota</taxon>
        <taxon>Fungi</taxon>
        <taxon>Dikarya</taxon>
        <taxon>Ascomycota</taxon>
        <taxon>Pezizomycotina</taxon>
        <taxon>Leotiomycetes</taxon>
        <taxon>Helotiales</taxon>
        <taxon>Ploettnerulaceae</taxon>
        <taxon>Cadophora</taxon>
    </lineage>
</organism>
<comment type="caution">
    <text evidence="3">The sequence shown here is derived from an EMBL/GenBank/DDBJ whole genome shotgun (WGS) entry which is preliminary data.</text>
</comment>
<dbReference type="Proteomes" id="UP000664132">
    <property type="component" value="Unassembled WGS sequence"/>
</dbReference>
<keyword evidence="1" id="KW-1133">Transmembrane helix</keyword>
<name>A0A8H7T404_9HELO</name>
<dbReference type="EMBL" id="JAFJYH010000426">
    <property type="protein sequence ID" value="KAG4411932.1"/>
    <property type="molecule type" value="Genomic_DNA"/>
</dbReference>
<protein>
    <recommendedName>
        <fullName evidence="2">CorA-like transporter domain-containing protein</fullName>
    </recommendedName>
</protein>
<evidence type="ECO:0000313" key="3">
    <source>
        <dbReference type="EMBL" id="KAG4411932.1"/>
    </source>
</evidence>
<keyword evidence="4" id="KW-1185">Reference proteome</keyword>
<accession>A0A8H7T404</accession>
<reference evidence="3" key="1">
    <citation type="submission" date="2021-02" db="EMBL/GenBank/DDBJ databases">
        <title>Genome sequence Cadophora malorum strain M34.</title>
        <authorList>
            <person name="Stefanovic E."/>
            <person name="Vu D."/>
            <person name="Scully C."/>
            <person name="Dijksterhuis J."/>
            <person name="Roader J."/>
            <person name="Houbraken J."/>
        </authorList>
    </citation>
    <scope>NUCLEOTIDE SEQUENCE</scope>
    <source>
        <strain evidence="3">M34</strain>
    </source>
</reference>
<dbReference type="OrthoDB" id="5396681at2759"/>
<keyword evidence="1" id="KW-0472">Membrane</keyword>
<feature type="domain" description="CorA-like transporter" evidence="2">
    <location>
        <begin position="113"/>
        <end position="401"/>
    </location>
</feature>
<keyword evidence="1" id="KW-0812">Transmembrane</keyword>
<proteinExistence type="predicted"/>
<feature type="transmembrane region" description="Helical" evidence="1">
    <location>
        <begin position="594"/>
        <end position="613"/>
    </location>
</feature>
<evidence type="ECO:0000313" key="4">
    <source>
        <dbReference type="Proteomes" id="UP000664132"/>
    </source>
</evidence>
<gene>
    <name evidence="3" type="ORF">IFR04_014930</name>
</gene>
<sequence length="638" mass="72824">MNPPPPPRHNSTGFSKVIKRYSFKKEAEASQPPDPPNRVQDEIPVYDLAINDLRGWLRLRFPGHNFVGNRVEVKGDKFMIWVPQKLTEAVHIVNYFTGMAAPIALSPLEAFRKSYVDFPKYPSNIVFKNSYTAALNCYRARLDQFAVRLFQKDKTYVAFREFTGNGNDGGLQKEIVADEATLQTWLGDAIIQPVLPRSHAIKKDPKCRFIFITADSSRAPLKLTQNMLLRILSFHQVMPVYLDFLSVFGSQNEARDLRFSGFREQISLSSTHRALIPELGRSGRQFQLSYNLKAVACKSAPSVELTKRQWTIRQAAIHHQFDMEAGSSLWIITQGHLFIKQSIQEMTAIHGRPEDRAFSTSEDCFRTSLTTHLLNCHWSIEEWRWYIQWLEEVIEKETNPAVYGTRGARGEIVYTPEHIQMVQHREDKINEAIMILQANNDVITSLRGFYKRLIDVDDFDLRISCKSNILDFAAQLDDMVYDSKMQIARASVLVKITAERKSLILQHLQSQATGKMEELTQLTIKIGTMSQREAIAMRIITVVTLIYLPATFVSTFFSTDIIKYQNPNNDSGNMTTTSAGQYMGSFSEVAMLRWLQVALPLTVITGAIAFCAFRRSGKKADKEFQIAQLPFYRDESKG</sequence>